<feature type="region of interest" description="Disordered" evidence="1">
    <location>
        <begin position="452"/>
        <end position="500"/>
    </location>
</feature>
<feature type="compositionally biased region" description="Basic and acidic residues" evidence="1">
    <location>
        <begin position="231"/>
        <end position="243"/>
    </location>
</feature>
<accession>A0A1J9PUR1</accession>
<evidence type="ECO:0000313" key="2">
    <source>
        <dbReference type="EMBL" id="OJD11603.1"/>
    </source>
</evidence>
<evidence type="ECO:0000313" key="3">
    <source>
        <dbReference type="Proteomes" id="UP000182235"/>
    </source>
</evidence>
<dbReference type="VEuPathDB" id="FungiDB:AJ78_07659"/>
<feature type="compositionally biased region" description="Polar residues" evidence="1">
    <location>
        <begin position="340"/>
        <end position="351"/>
    </location>
</feature>
<name>A0A1J9PUR1_9EURO</name>
<comment type="caution">
    <text evidence="2">The sequence shown here is derived from an EMBL/GenBank/DDBJ whole genome shotgun (WGS) entry which is preliminary data.</text>
</comment>
<feature type="region of interest" description="Disordered" evidence="1">
    <location>
        <begin position="187"/>
        <end position="211"/>
    </location>
</feature>
<protein>
    <submittedName>
        <fullName evidence="2">Uncharacterized protein</fullName>
    </submittedName>
</protein>
<feature type="region of interest" description="Disordered" evidence="1">
    <location>
        <begin position="260"/>
        <end position="306"/>
    </location>
</feature>
<dbReference type="OrthoDB" id="3786931at2759"/>
<gene>
    <name evidence="2" type="ORF">AJ78_07659</name>
</gene>
<dbReference type="AlphaFoldDB" id="A0A1J9PUR1"/>
<feature type="compositionally biased region" description="Acidic residues" evidence="1">
    <location>
        <begin position="466"/>
        <end position="478"/>
    </location>
</feature>
<dbReference type="EMBL" id="LGRN01000524">
    <property type="protein sequence ID" value="OJD11603.1"/>
    <property type="molecule type" value="Genomic_DNA"/>
</dbReference>
<feature type="compositionally biased region" description="Polar residues" evidence="1">
    <location>
        <begin position="267"/>
        <end position="286"/>
    </location>
</feature>
<keyword evidence="3" id="KW-1185">Reference proteome</keyword>
<feature type="region of interest" description="Disordered" evidence="1">
    <location>
        <begin position="339"/>
        <end position="376"/>
    </location>
</feature>
<proteinExistence type="predicted"/>
<dbReference type="STRING" id="1447872.A0A1J9PUR1"/>
<sequence>MPSSDATGGLNGDQKRQLASDLYGRRVIDPDMEQKSSSALFSRRKISKKNLCPLHEKLKADLIEHLLGLIKFEVGTGINLYCAYYETLSETKQKLVNDLQQLNIMWTERAHSTEKHSKQTRQWRYQANQCNACIVGRVAQNKTALEGLQNILKARDRPHRGHIYASPRLLFWVEEFLHCHETKVPPRGGENCKLSRSKSMPHSHRPQYRPKPDWIDETIERWQQLGASTHEPARESHSDRDLEAYTPTKITQLLAVASMENCKRPSRSPQQSYGNPPSDKSNSVVNDRNHCHSHHNSTQNGTMANYPGTLEHELVSHGCTENVKPFVSGLEPPRIRRDSVTSLSSNYSRSPPATPVTERPTVCASRDNGLPVSPSTSVVRTAIGAGTDAGLPTGEAVGHYGGEGNFDPKLKLEPELEPDLAPELNSYIDAKIINEGARCKAHAWVEADATKMPPELEDYSPRMPEDSESEWDDDSVYDSDERSSHVGHSQHHGYESARPG</sequence>
<feature type="region of interest" description="Disordered" evidence="1">
    <location>
        <begin position="226"/>
        <end position="246"/>
    </location>
</feature>
<reference evidence="2 3" key="1">
    <citation type="submission" date="2015-07" db="EMBL/GenBank/DDBJ databases">
        <title>Emmonsia species relationships and genome sequence.</title>
        <authorList>
            <consortium name="The Broad Institute Genomics Platform"/>
            <person name="Cuomo C.A."/>
            <person name="Munoz J.F."/>
            <person name="Imamovic A."/>
            <person name="Priest M.E."/>
            <person name="Young S."/>
            <person name="Clay O.K."/>
            <person name="McEwen J.G."/>
        </authorList>
    </citation>
    <scope>NUCLEOTIDE SEQUENCE [LARGE SCALE GENOMIC DNA]</scope>
    <source>
        <strain evidence="2 3">UAMH 9510</strain>
    </source>
</reference>
<feature type="compositionally biased region" description="Basic residues" evidence="1">
    <location>
        <begin position="195"/>
        <end position="208"/>
    </location>
</feature>
<evidence type="ECO:0000256" key="1">
    <source>
        <dbReference type="SAM" id="MobiDB-lite"/>
    </source>
</evidence>
<organism evidence="2 3">
    <name type="scientific">Emergomyces pasteurianus Ep9510</name>
    <dbReference type="NCBI Taxonomy" id="1447872"/>
    <lineage>
        <taxon>Eukaryota</taxon>
        <taxon>Fungi</taxon>
        <taxon>Dikarya</taxon>
        <taxon>Ascomycota</taxon>
        <taxon>Pezizomycotina</taxon>
        <taxon>Eurotiomycetes</taxon>
        <taxon>Eurotiomycetidae</taxon>
        <taxon>Onygenales</taxon>
        <taxon>Ajellomycetaceae</taxon>
        <taxon>Emergomyces</taxon>
    </lineage>
</organism>
<dbReference type="Proteomes" id="UP000182235">
    <property type="component" value="Unassembled WGS sequence"/>
</dbReference>